<evidence type="ECO:0000256" key="1">
    <source>
        <dbReference type="ARBA" id="ARBA00000830"/>
    </source>
</evidence>
<comment type="catalytic activity">
    <reaction evidence="1">
        <text>2-phosphoglycolate + H2O = glycolate + phosphate</text>
        <dbReference type="Rhea" id="RHEA:14369"/>
        <dbReference type="ChEBI" id="CHEBI:15377"/>
        <dbReference type="ChEBI" id="CHEBI:29805"/>
        <dbReference type="ChEBI" id="CHEBI:43474"/>
        <dbReference type="ChEBI" id="CHEBI:58033"/>
        <dbReference type="EC" id="3.1.3.18"/>
    </reaction>
</comment>
<evidence type="ECO:0000256" key="2">
    <source>
        <dbReference type="ARBA" id="ARBA00004818"/>
    </source>
</evidence>
<evidence type="ECO:0000313" key="6">
    <source>
        <dbReference type="Proteomes" id="UP000239772"/>
    </source>
</evidence>
<dbReference type="InterPro" id="IPR023198">
    <property type="entry name" value="PGP-like_dom2"/>
</dbReference>
<dbReference type="Pfam" id="PF00702">
    <property type="entry name" value="Hydrolase"/>
    <property type="match status" value="1"/>
</dbReference>
<dbReference type="PRINTS" id="PR00413">
    <property type="entry name" value="HADHALOGNASE"/>
</dbReference>
<dbReference type="InterPro" id="IPR050155">
    <property type="entry name" value="HAD-like_hydrolase_sf"/>
</dbReference>
<sequence>MALKGILFDKDGTLIDFDATWGPAAYEAMRAMAGADEGALARLAELNQYIVEERRFLRSSPLVAGSSKSYGHLWAQALGREDGPELHAEMDDLFRHWGLHWLAPIGEPLAVLQELAADGYRLGIATNDAEASALAQAERMGLSPHLDFVAGYDSGHGGKPEPGMVLAFAGAIGAAPSEVALVGDSTHDLHAARAAGAVAIAVLSGPAPRDELQPFADHVVESIAQLPALLRGL</sequence>
<dbReference type="NCBIfam" id="TIGR01549">
    <property type="entry name" value="HAD-SF-IA-v1"/>
    <property type="match status" value="1"/>
</dbReference>
<dbReference type="Proteomes" id="UP000239772">
    <property type="component" value="Unassembled WGS sequence"/>
</dbReference>
<comment type="caution">
    <text evidence="5">The sequence shown here is derived from an EMBL/GenBank/DDBJ whole genome shotgun (WGS) entry which is preliminary data.</text>
</comment>
<dbReference type="SFLD" id="SFLDS00003">
    <property type="entry name" value="Haloacid_Dehalogenase"/>
    <property type="match status" value="1"/>
</dbReference>
<evidence type="ECO:0000256" key="3">
    <source>
        <dbReference type="ARBA" id="ARBA00006171"/>
    </source>
</evidence>
<dbReference type="PANTHER" id="PTHR43434">
    <property type="entry name" value="PHOSPHOGLYCOLATE PHOSPHATASE"/>
    <property type="match status" value="1"/>
</dbReference>
<dbReference type="Gene3D" id="3.40.50.1000">
    <property type="entry name" value="HAD superfamily/HAD-like"/>
    <property type="match status" value="1"/>
</dbReference>
<comment type="pathway">
    <text evidence="2">Organic acid metabolism; glycolate biosynthesis; glycolate from 2-phosphoglycolate: step 1/1.</text>
</comment>
<dbReference type="PANTHER" id="PTHR43434:SF1">
    <property type="entry name" value="PHOSPHOGLYCOLATE PHOSPHATASE"/>
    <property type="match status" value="1"/>
</dbReference>
<proteinExistence type="inferred from homology"/>
<dbReference type="Gene3D" id="1.10.150.240">
    <property type="entry name" value="Putative phosphatase, domain 2"/>
    <property type="match status" value="1"/>
</dbReference>
<dbReference type="SUPFAM" id="SSF56784">
    <property type="entry name" value="HAD-like"/>
    <property type="match status" value="1"/>
</dbReference>
<organism evidence="5 6">
    <name type="scientific">Alsobacter soli</name>
    <dbReference type="NCBI Taxonomy" id="2109933"/>
    <lineage>
        <taxon>Bacteria</taxon>
        <taxon>Pseudomonadati</taxon>
        <taxon>Pseudomonadota</taxon>
        <taxon>Alphaproteobacteria</taxon>
        <taxon>Hyphomicrobiales</taxon>
        <taxon>Alsobacteraceae</taxon>
        <taxon>Alsobacter</taxon>
    </lineage>
</organism>
<accession>A0A2T1HSU3</accession>
<dbReference type="AlphaFoldDB" id="A0A2T1HSU3"/>
<dbReference type="InterPro" id="IPR036412">
    <property type="entry name" value="HAD-like_sf"/>
</dbReference>
<keyword evidence="5" id="KW-0378">Hydrolase</keyword>
<keyword evidence="6" id="KW-1185">Reference proteome</keyword>
<dbReference type="InterPro" id="IPR023214">
    <property type="entry name" value="HAD_sf"/>
</dbReference>
<gene>
    <name evidence="5" type="ORF">SLNSH_13045</name>
</gene>
<dbReference type="GO" id="GO:0005829">
    <property type="term" value="C:cytosol"/>
    <property type="evidence" value="ECO:0007669"/>
    <property type="project" value="TreeGrafter"/>
</dbReference>
<dbReference type="GO" id="GO:0008967">
    <property type="term" value="F:phosphoglycolate phosphatase activity"/>
    <property type="evidence" value="ECO:0007669"/>
    <property type="project" value="UniProtKB-EC"/>
</dbReference>
<evidence type="ECO:0000313" key="5">
    <source>
        <dbReference type="EMBL" id="PSC04688.1"/>
    </source>
</evidence>
<dbReference type="OrthoDB" id="9797743at2"/>
<dbReference type="GO" id="GO:0006281">
    <property type="term" value="P:DNA repair"/>
    <property type="evidence" value="ECO:0007669"/>
    <property type="project" value="TreeGrafter"/>
</dbReference>
<dbReference type="EC" id="3.1.3.18" evidence="4"/>
<dbReference type="RefSeq" id="WP_106337432.1">
    <property type="nucleotide sequence ID" value="NZ_PVZS01000012.1"/>
</dbReference>
<protein>
    <recommendedName>
        <fullName evidence="4">phosphoglycolate phosphatase</fullName>
        <ecNumber evidence="4">3.1.3.18</ecNumber>
    </recommendedName>
</protein>
<dbReference type="SFLD" id="SFLDG01129">
    <property type="entry name" value="C1.5:_HAD__Beta-PGM__Phosphata"/>
    <property type="match status" value="1"/>
</dbReference>
<dbReference type="InterPro" id="IPR006439">
    <property type="entry name" value="HAD-SF_hydro_IA"/>
</dbReference>
<name>A0A2T1HSU3_9HYPH</name>
<comment type="similarity">
    <text evidence="3">Belongs to the HAD-like hydrolase superfamily. CbbY/CbbZ/Gph/YieH family.</text>
</comment>
<evidence type="ECO:0000256" key="4">
    <source>
        <dbReference type="ARBA" id="ARBA00013078"/>
    </source>
</evidence>
<dbReference type="EMBL" id="PVZS01000012">
    <property type="protein sequence ID" value="PSC04688.1"/>
    <property type="molecule type" value="Genomic_DNA"/>
</dbReference>
<reference evidence="6" key="1">
    <citation type="submission" date="2018-03" db="EMBL/GenBank/DDBJ databases">
        <authorList>
            <person name="Sun L."/>
            <person name="Liu H."/>
            <person name="Chen W."/>
            <person name="Huang K."/>
            <person name="Liu W."/>
            <person name="Gao X."/>
        </authorList>
    </citation>
    <scope>NUCLEOTIDE SEQUENCE [LARGE SCALE GENOMIC DNA]</scope>
    <source>
        <strain evidence="6">SH9</strain>
    </source>
</reference>